<gene>
    <name evidence="4" type="ORF">CP970_43075</name>
</gene>
<keyword evidence="3" id="KW-0560">Oxidoreductase</keyword>
<dbReference type="Gene3D" id="1.10.540.10">
    <property type="entry name" value="Acyl-CoA dehydrogenase/oxidase, N-terminal domain"/>
    <property type="match status" value="1"/>
</dbReference>
<name>A0A5J6GST8_STRKN</name>
<dbReference type="InterPro" id="IPR046373">
    <property type="entry name" value="Acyl-CoA_Oxase/DH_mid-dom_sf"/>
</dbReference>
<dbReference type="GO" id="GO:0003995">
    <property type="term" value="F:acyl-CoA dehydrogenase activity"/>
    <property type="evidence" value="ECO:0007669"/>
    <property type="project" value="TreeGrafter"/>
</dbReference>
<accession>A0A5J6GST8</accession>
<keyword evidence="1" id="KW-0285">Flavoprotein</keyword>
<dbReference type="InterPro" id="IPR037069">
    <property type="entry name" value="AcylCoA_DH/ox_N_sf"/>
</dbReference>
<organism evidence="4 5">
    <name type="scientific">Streptomyces kanamyceticus</name>
    <dbReference type="NCBI Taxonomy" id="1967"/>
    <lineage>
        <taxon>Bacteria</taxon>
        <taxon>Bacillati</taxon>
        <taxon>Actinomycetota</taxon>
        <taxon>Actinomycetes</taxon>
        <taxon>Kitasatosporales</taxon>
        <taxon>Streptomycetaceae</taxon>
        <taxon>Streptomyces</taxon>
    </lineage>
</organism>
<protein>
    <submittedName>
        <fullName evidence="4">Acyl-CoA dehydrogenase</fullName>
    </submittedName>
</protein>
<dbReference type="KEGG" id="ska:CP970_43075"/>
<evidence type="ECO:0000313" key="5">
    <source>
        <dbReference type="Proteomes" id="UP000325529"/>
    </source>
</evidence>
<dbReference type="PANTHER" id="PTHR43884:SF20">
    <property type="entry name" value="ACYL-COA DEHYDROGENASE FADE28"/>
    <property type="match status" value="1"/>
</dbReference>
<dbReference type="InterPro" id="IPR009100">
    <property type="entry name" value="AcylCoA_DH/oxidase_NM_dom_sf"/>
</dbReference>
<sequence>MKFLQLDHDVCGKLLPGLADRLADVPFDELESPASPAIALFKEYGGTNLLIPRAYDGVGASALDAVRVIRALGSLAPSLAVATAMHHFSVGMLFAVGPLYESSTSIRASVLDVVAKNRSLIASGYAEGRSGHGILSPTVEARETPGGYLVSGSKKPCSLSRSMDLLTASVALRGPGGDAEMGLLVLPADTPGISVHEFWSTFPLAAAESHEVRLTDVFAGPEHVLRAPANAAEELDKLNEAGVIWFQMIVAASYTGVASALVDLVLSRRRGSAEERARLCLLIESAASLVEGIARRIMADDLGNDCAAASLFTRFAVQDIITRTVGQAVEMLGGMAFITSPRIASLAAAAQAVVFHPPSRASMSEAIVDYYAGKPLFFA</sequence>
<dbReference type="PANTHER" id="PTHR43884">
    <property type="entry name" value="ACYL-COA DEHYDROGENASE"/>
    <property type="match status" value="1"/>
</dbReference>
<dbReference type="SUPFAM" id="SSF56645">
    <property type="entry name" value="Acyl-CoA dehydrogenase NM domain-like"/>
    <property type="match status" value="1"/>
</dbReference>
<dbReference type="OrthoDB" id="2986495at2"/>
<dbReference type="AlphaFoldDB" id="A0A5J6GST8"/>
<dbReference type="EMBL" id="CP023699">
    <property type="protein sequence ID" value="QEU96828.1"/>
    <property type="molecule type" value="Genomic_DNA"/>
</dbReference>
<dbReference type="GO" id="GO:0050660">
    <property type="term" value="F:flavin adenine dinucleotide binding"/>
    <property type="evidence" value="ECO:0007669"/>
    <property type="project" value="InterPro"/>
</dbReference>
<dbReference type="RefSeq" id="WP_055545180.1">
    <property type="nucleotide sequence ID" value="NZ_CP023699.1"/>
</dbReference>
<evidence type="ECO:0000256" key="2">
    <source>
        <dbReference type="ARBA" id="ARBA00022827"/>
    </source>
</evidence>
<evidence type="ECO:0000256" key="3">
    <source>
        <dbReference type="ARBA" id="ARBA00023002"/>
    </source>
</evidence>
<evidence type="ECO:0000256" key="1">
    <source>
        <dbReference type="ARBA" id="ARBA00022630"/>
    </source>
</evidence>
<reference evidence="4 5" key="1">
    <citation type="submission" date="2017-09" db="EMBL/GenBank/DDBJ databases">
        <authorList>
            <person name="Lee N."/>
            <person name="Cho B.-K."/>
        </authorList>
    </citation>
    <scope>NUCLEOTIDE SEQUENCE [LARGE SCALE GENOMIC DNA]</scope>
    <source>
        <strain evidence="4 5">ATCC 12853</strain>
    </source>
</reference>
<dbReference type="InterPro" id="IPR036250">
    <property type="entry name" value="AcylCo_DH-like_C"/>
</dbReference>
<proteinExistence type="predicted"/>
<keyword evidence="2" id="KW-0274">FAD</keyword>
<dbReference type="Proteomes" id="UP000325529">
    <property type="component" value="Chromosome"/>
</dbReference>
<dbReference type="Gene3D" id="2.40.110.10">
    <property type="entry name" value="Butyryl-CoA Dehydrogenase, subunit A, domain 2"/>
    <property type="match status" value="1"/>
</dbReference>
<keyword evidence="5" id="KW-1185">Reference proteome</keyword>
<dbReference type="SUPFAM" id="SSF47203">
    <property type="entry name" value="Acyl-CoA dehydrogenase C-terminal domain-like"/>
    <property type="match status" value="1"/>
</dbReference>
<evidence type="ECO:0000313" key="4">
    <source>
        <dbReference type="EMBL" id="QEU96828.1"/>
    </source>
</evidence>